<name>A0A1G5J3I8_9BACT</name>
<dbReference type="Proteomes" id="UP000198870">
    <property type="component" value="Unassembled WGS sequence"/>
</dbReference>
<dbReference type="STRING" id="419481.SAMN05216233_12437"/>
<dbReference type="EMBL" id="FMUX01000024">
    <property type="protein sequence ID" value="SCY82510.1"/>
    <property type="molecule type" value="Genomic_DNA"/>
</dbReference>
<dbReference type="RefSeq" id="WP_092214703.1">
    <property type="nucleotide sequence ID" value="NZ_FMUX01000024.1"/>
</dbReference>
<organism evidence="2 3">
    <name type="scientific">Desulfoluna spongiiphila</name>
    <dbReference type="NCBI Taxonomy" id="419481"/>
    <lineage>
        <taxon>Bacteria</taxon>
        <taxon>Pseudomonadati</taxon>
        <taxon>Thermodesulfobacteriota</taxon>
        <taxon>Desulfobacteria</taxon>
        <taxon>Desulfobacterales</taxon>
        <taxon>Desulfolunaceae</taxon>
        <taxon>Desulfoluna</taxon>
    </lineage>
</organism>
<dbReference type="SUPFAM" id="SSF48452">
    <property type="entry name" value="TPR-like"/>
    <property type="match status" value="1"/>
</dbReference>
<dbReference type="InterPro" id="IPR011990">
    <property type="entry name" value="TPR-like_helical_dom_sf"/>
</dbReference>
<dbReference type="AlphaFoldDB" id="A0A1G5J3I8"/>
<evidence type="ECO:0000313" key="3">
    <source>
        <dbReference type="Proteomes" id="UP000198870"/>
    </source>
</evidence>
<accession>A0A1G5J3I8</accession>
<gene>
    <name evidence="2" type="ORF">SAMN05216233_12437</name>
</gene>
<keyword evidence="1" id="KW-0732">Signal</keyword>
<feature type="signal peptide" evidence="1">
    <location>
        <begin position="1"/>
        <end position="22"/>
    </location>
</feature>
<dbReference type="InterPro" id="IPR019734">
    <property type="entry name" value="TPR_rpt"/>
</dbReference>
<protein>
    <submittedName>
        <fullName evidence="2">Tetratricopeptide repeat-containing protein</fullName>
    </submittedName>
</protein>
<sequence>MKHPVFSAGLLGLLFVILTATASVSDTLTIDEDAQFSYARSLFEAGDYPQAAAEFSRFMHFFPGSEHLAAAQYARALSLYSDGQYPKAGKAFSDFRRRFDASPLVLAAGVMQAQCLTRSGDPSAGVILLSNLRLETQGDDEAQQLLLTRMAWTRLEMGDLPRAEAAFKATAGHVDRSCGYHGILDSLERFKALPEKSPMVAGGLALVPGGGYLYLGRYQDAAVAFLLNVTLGLAAAESFDDGNNALGALIAFVGFGFYSGSIHGSYTGALKENRLVRESLWKEMRHWGGELEKQRNESCLGLTLTIPY</sequence>
<dbReference type="Gene3D" id="1.25.40.10">
    <property type="entry name" value="Tetratricopeptide repeat domain"/>
    <property type="match status" value="1"/>
</dbReference>
<keyword evidence="3" id="KW-1185">Reference proteome</keyword>
<dbReference type="Pfam" id="PF13174">
    <property type="entry name" value="TPR_6"/>
    <property type="match status" value="1"/>
</dbReference>
<proteinExistence type="predicted"/>
<reference evidence="2 3" key="1">
    <citation type="submission" date="2016-10" db="EMBL/GenBank/DDBJ databases">
        <authorList>
            <person name="de Groot N.N."/>
        </authorList>
    </citation>
    <scope>NUCLEOTIDE SEQUENCE [LARGE SCALE GENOMIC DNA]</scope>
    <source>
        <strain evidence="2 3">AA1</strain>
    </source>
</reference>
<feature type="chain" id="PRO_5011723588" evidence="1">
    <location>
        <begin position="23"/>
        <end position="308"/>
    </location>
</feature>
<evidence type="ECO:0000256" key="1">
    <source>
        <dbReference type="SAM" id="SignalP"/>
    </source>
</evidence>
<dbReference type="OrthoDB" id="5491410at2"/>
<evidence type="ECO:0000313" key="2">
    <source>
        <dbReference type="EMBL" id="SCY82510.1"/>
    </source>
</evidence>